<dbReference type="EMBL" id="CAJNNW010025942">
    <property type="protein sequence ID" value="CAE8681279.1"/>
    <property type="molecule type" value="Genomic_DNA"/>
</dbReference>
<feature type="region of interest" description="Disordered" evidence="3">
    <location>
        <begin position="274"/>
        <end position="306"/>
    </location>
</feature>
<dbReference type="AlphaFoldDB" id="A0A813JMU7"/>
<feature type="compositionally biased region" description="Basic and acidic residues" evidence="3">
    <location>
        <begin position="350"/>
        <end position="382"/>
    </location>
</feature>
<evidence type="ECO:0000256" key="1">
    <source>
        <dbReference type="ARBA" id="ARBA00022737"/>
    </source>
</evidence>
<dbReference type="SMART" id="SM00322">
    <property type="entry name" value="KH"/>
    <property type="match status" value="1"/>
</dbReference>
<feature type="compositionally biased region" description="Basic and acidic residues" evidence="3">
    <location>
        <begin position="274"/>
        <end position="294"/>
    </location>
</feature>
<protein>
    <recommendedName>
        <fullName evidence="4">K Homology domain-containing protein</fullName>
    </recommendedName>
</protein>
<evidence type="ECO:0000259" key="4">
    <source>
        <dbReference type="SMART" id="SM00322"/>
    </source>
</evidence>
<feature type="region of interest" description="Disordered" evidence="3">
    <location>
        <begin position="334"/>
        <end position="382"/>
    </location>
</feature>
<evidence type="ECO:0000313" key="5">
    <source>
        <dbReference type="EMBL" id="CAE8681279.1"/>
    </source>
</evidence>
<dbReference type="Gene3D" id="3.30.1370.10">
    <property type="entry name" value="K Homology domain, type 1"/>
    <property type="match status" value="1"/>
</dbReference>
<dbReference type="SUPFAM" id="SSF54791">
    <property type="entry name" value="Eukaryotic type KH-domain (KH-domain type I)"/>
    <property type="match status" value="1"/>
</dbReference>
<dbReference type="InterPro" id="IPR036612">
    <property type="entry name" value="KH_dom_type_1_sf"/>
</dbReference>
<comment type="caution">
    <text evidence="5">The sequence shown here is derived from an EMBL/GenBank/DDBJ whole genome shotgun (WGS) entry which is preliminary data.</text>
</comment>
<dbReference type="PROSITE" id="PS50084">
    <property type="entry name" value="KH_TYPE_1"/>
    <property type="match status" value="1"/>
</dbReference>
<name>A0A813JMU7_POLGL</name>
<evidence type="ECO:0000313" key="6">
    <source>
        <dbReference type="Proteomes" id="UP000626109"/>
    </source>
</evidence>
<dbReference type="GO" id="GO:0003723">
    <property type="term" value="F:RNA binding"/>
    <property type="evidence" value="ECO:0007669"/>
    <property type="project" value="UniProtKB-UniRule"/>
</dbReference>
<evidence type="ECO:0000256" key="3">
    <source>
        <dbReference type="SAM" id="MobiDB-lite"/>
    </source>
</evidence>
<keyword evidence="2" id="KW-0694">RNA-binding</keyword>
<dbReference type="PANTHER" id="PTHR10288">
    <property type="entry name" value="KH DOMAIN CONTAINING RNA BINDING PROTEIN"/>
    <property type="match status" value="1"/>
</dbReference>
<proteinExistence type="predicted"/>
<accession>A0A813JMU7</accession>
<feature type="domain" description="K Homology" evidence="4">
    <location>
        <begin position="104"/>
        <end position="179"/>
    </location>
</feature>
<dbReference type="InterPro" id="IPR004088">
    <property type="entry name" value="KH_dom_type_1"/>
</dbReference>
<evidence type="ECO:0000256" key="2">
    <source>
        <dbReference type="PROSITE-ProRule" id="PRU00117"/>
    </source>
</evidence>
<keyword evidence="1" id="KW-0677">Repeat</keyword>
<organism evidence="5 6">
    <name type="scientific">Polarella glacialis</name>
    <name type="common">Dinoflagellate</name>
    <dbReference type="NCBI Taxonomy" id="89957"/>
    <lineage>
        <taxon>Eukaryota</taxon>
        <taxon>Sar</taxon>
        <taxon>Alveolata</taxon>
        <taxon>Dinophyceae</taxon>
        <taxon>Suessiales</taxon>
        <taxon>Suessiaceae</taxon>
        <taxon>Polarella</taxon>
    </lineage>
</organism>
<gene>
    <name evidence="5" type="ORF">PGLA2088_LOCUS22356</name>
</gene>
<dbReference type="Pfam" id="PF00013">
    <property type="entry name" value="KH_1"/>
    <property type="match status" value="1"/>
</dbReference>
<sequence>MELPRVLAGTGAELSIGKENVMGMTDTPISLEGTAAQVVAAVSNIHKVIQDMADRGRLLPADFKYRPDRAAAALASGAGAHLPEVSLPHKDHDVFGGMDPTQNFRTKAKVVVDTQTAGWLIGKGGRTIREMQENSGAFLHVLREEECGAMLQPGERLIEICGRYERKLEGLQIVLRTADSMPGGGPRETRLLVPAVLVEPSVMEEVAAAYPGIVVEKIPGPALEDEAFVLIAGPISSRVQAAQDYMARTDRAHMSGLAVAKSLDGEVIGRDGRARREIREAGDVARQAAEDSRRPPPPPPRRQVFDEDLAPKPALWEPLPAMGETWQAFFAQEKSPAVRVQMPPGATEESEQRLKEERRQQEERRRQEERHTLLTSHRESKL</sequence>
<dbReference type="InterPro" id="IPR004087">
    <property type="entry name" value="KH_dom"/>
</dbReference>
<reference evidence="5" key="1">
    <citation type="submission" date="2021-02" db="EMBL/GenBank/DDBJ databases">
        <authorList>
            <person name="Dougan E. K."/>
            <person name="Rhodes N."/>
            <person name="Thang M."/>
            <person name="Chan C."/>
        </authorList>
    </citation>
    <scope>NUCLEOTIDE SEQUENCE</scope>
</reference>
<dbReference type="Proteomes" id="UP000626109">
    <property type="component" value="Unassembled WGS sequence"/>
</dbReference>